<evidence type="ECO:0000313" key="1">
    <source>
        <dbReference type="Ensembl" id="ENSMUSP00000159979.1"/>
    </source>
</evidence>
<dbReference type="GlyGen" id="A0AAQ4VMT8">
    <property type="glycosylation" value="1 site"/>
</dbReference>
<gene>
    <name evidence="1 2" type="primary">Gm58353</name>
</gene>
<proteinExistence type="predicted"/>
<sequence length="26" mass="2940">MRLWVSERLRVAVTPSLGSGEQRSPQ</sequence>
<name>A0AAQ4VMT8_MOUSE</name>
<reference evidence="1" key="3">
    <citation type="submission" date="2025-08" db="UniProtKB">
        <authorList>
            <consortium name="Ensembl"/>
        </authorList>
    </citation>
    <scope>IDENTIFICATION</scope>
    <source>
        <strain evidence="1">C57BL/6J</strain>
    </source>
</reference>
<dbReference type="AGR" id="MGI:7799793"/>
<accession>A0AAQ4VMT8</accession>
<dbReference type="Ensembl" id="ENSMUST00000249882.1">
    <property type="protein sequence ID" value="ENSMUSP00000159979.1"/>
    <property type="gene ID" value="ENSMUSG00000121912.1"/>
</dbReference>
<organism evidence="1 3">
    <name type="scientific">Mus musculus</name>
    <name type="common">Mouse</name>
    <dbReference type="NCBI Taxonomy" id="10090"/>
    <lineage>
        <taxon>Eukaryota</taxon>
        <taxon>Metazoa</taxon>
        <taxon>Chordata</taxon>
        <taxon>Craniata</taxon>
        <taxon>Vertebrata</taxon>
        <taxon>Euteleostomi</taxon>
        <taxon>Mammalia</taxon>
        <taxon>Eutheria</taxon>
        <taxon>Euarchontoglires</taxon>
        <taxon>Glires</taxon>
        <taxon>Rodentia</taxon>
        <taxon>Myomorpha</taxon>
        <taxon>Muroidea</taxon>
        <taxon>Muridae</taxon>
        <taxon>Murinae</taxon>
        <taxon>Mus</taxon>
        <taxon>Mus</taxon>
    </lineage>
</organism>
<evidence type="ECO:0000313" key="3">
    <source>
        <dbReference type="Proteomes" id="UP000000589"/>
    </source>
</evidence>
<dbReference type="AlphaFoldDB" id="A0AAQ4VMT8"/>
<reference evidence="1 3" key="2">
    <citation type="journal article" date="2011" name="PLoS Biol.">
        <title>Modernizing reference genome assemblies.</title>
        <authorList>
            <person name="Church D.M."/>
            <person name="Schneider V.A."/>
            <person name="Graves T."/>
            <person name="Auger K."/>
            <person name="Cunningham F."/>
            <person name="Bouk N."/>
            <person name="Chen H.C."/>
            <person name="Agarwala R."/>
            <person name="McLaren W.M."/>
            <person name="Ritchie G.R."/>
            <person name="Albracht D."/>
            <person name="Kremitzki M."/>
            <person name="Rock S."/>
            <person name="Kotkiewicz H."/>
            <person name="Kremitzki C."/>
            <person name="Wollam A."/>
            <person name="Trani L."/>
            <person name="Fulton L."/>
            <person name="Fulton R."/>
            <person name="Matthews L."/>
            <person name="Whitehead S."/>
            <person name="Chow W."/>
            <person name="Torrance J."/>
            <person name="Dunn M."/>
            <person name="Harden G."/>
            <person name="Threadgold G."/>
            <person name="Wood J."/>
            <person name="Collins J."/>
            <person name="Heath P."/>
            <person name="Griffiths G."/>
            <person name="Pelan S."/>
            <person name="Grafham D."/>
            <person name="Eichler E.E."/>
            <person name="Weinstock G."/>
            <person name="Mardis E.R."/>
            <person name="Wilson R.K."/>
            <person name="Howe K."/>
            <person name="Flicek P."/>
            <person name="Hubbard T."/>
        </authorList>
    </citation>
    <scope>NUCLEOTIDE SEQUENCE [LARGE SCALE GENOMIC DNA]</scope>
    <source>
        <strain evidence="1 3">C57BL/6J</strain>
    </source>
</reference>
<dbReference type="MGI" id="MGI:7799793">
    <property type="gene designation" value="Gm58353"/>
</dbReference>
<evidence type="ECO:0000313" key="2">
    <source>
        <dbReference type="MGI" id="MGI:7799793"/>
    </source>
</evidence>
<reference evidence="1" key="4">
    <citation type="submission" date="2025-09" db="UniProtKB">
        <authorList>
            <consortium name="Ensembl"/>
        </authorList>
    </citation>
    <scope>IDENTIFICATION</scope>
    <source>
        <strain evidence="1">C57BL/6J</strain>
    </source>
</reference>
<reference evidence="1 3" key="1">
    <citation type="journal article" date="2009" name="PLoS Biol.">
        <title>Lineage-specific biology revealed by a finished genome assembly of the mouse.</title>
        <authorList>
            <consortium name="Mouse Genome Sequencing Consortium"/>
            <person name="Church D.M."/>
            <person name="Goodstadt L."/>
            <person name="Hillier L.W."/>
            <person name="Zody M.C."/>
            <person name="Goldstein S."/>
            <person name="She X."/>
            <person name="Bult C.J."/>
            <person name="Agarwala R."/>
            <person name="Cherry J.L."/>
            <person name="DiCuccio M."/>
            <person name="Hlavina W."/>
            <person name="Kapustin Y."/>
            <person name="Meric P."/>
            <person name="Maglott D."/>
            <person name="Birtle Z."/>
            <person name="Marques A.C."/>
            <person name="Graves T."/>
            <person name="Zhou S."/>
            <person name="Teague B."/>
            <person name="Potamousis K."/>
            <person name="Churas C."/>
            <person name="Place M."/>
            <person name="Herschleb J."/>
            <person name="Runnheim R."/>
            <person name="Forrest D."/>
            <person name="Amos-Landgraf J."/>
            <person name="Schwartz D.C."/>
            <person name="Cheng Z."/>
            <person name="Lindblad-Toh K."/>
            <person name="Eichler E.E."/>
            <person name="Ponting C.P."/>
        </authorList>
    </citation>
    <scope>NUCLEOTIDE SEQUENCE [LARGE SCALE GENOMIC DNA]</scope>
    <source>
        <strain evidence="1 3">C57BL/6J</strain>
    </source>
</reference>
<dbReference type="Proteomes" id="UP000000589">
    <property type="component" value="Chromosome 18"/>
</dbReference>
<keyword evidence="3" id="KW-1185">Reference proteome</keyword>
<protein>
    <submittedName>
        <fullName evidence="1">Predicted gene, 58353</fullName>
    </submittedName>
</protein>